<proteinExistence type="predicted"/>
<dbReference type="Proteomes" id="UP000599437">
    <property type="component" value="Unassembled WGS sequence"/>
</dbReference>
<evidence type="ECO:0000256" key="1">
    <source>
        <dbReference type="SAM" id="MobiDB-lite"/>
    </source>
</evidence>
<comment type="caution">
    <text evidence="2">The sequence shown here is derived from an EMBL/GenBank/DDBJ whole genome shotgun (WGS) entry which is preliminary data.</text>
</comment>
<evidence type="ECO:0000313" key="2">
    <source>
        <dbReference type="EMBL" id="GHA88323.1"/>
    </source>
</evidence>
<feature type="compositionally biased region" description="Basic and acidic residues" evidence="1">
    <location>
        <begin position="110"/>
        <end position="120"/>
    </location>
</feature>
<feature type="compositionally biased region" description="Basic and acidic residues" evidence="1">
    <location>
        <begin position="11"/>
        <end position="28"/>
    </location>
</feature>
<reference evidence="3" key="1">
    <citation type="journal article" date="2019" name="Int. J. Syst. Evol. Microbiol.">
        <title>The Global Catalogue of Microorganisms (GCM) 10K type strain sequencing project: providing services to taxonomists for standard genome sequencing and annotation.</title>
        <authorList>
            <consortium name="The Broad Institute Genomics Platform"/>
            <consortium name="The Broad Institute Genome Sequencing Center for Infectious Disease"/>
            <person name="Wu L."/>
            <person name="Ma J."/>
        </authorList>
    </citation>
    <scope>NUCLEOTIDE SEQUENCE [LARGE SCALE GENOMIC DNA]</scope>
    <source>
        <strain evidence="3">JCM 4737</strain>
    </source>
</reference>
<protein>
    <submittedName>
        <fullName evidence="2">Uncharacterized protein</fullName>
    </submittedName>
</protein>
<keyword evidence="3" id="KW-1185">Reference proteome</keyword>
<organism evidence="2 3">
    <name type="scientific">Streptomyces chryseus</name>
    <dbReference type="NCBI Taxonomy" id="68186"/>
    <lineage>
        <taxon>Bacteria</taxon>
        <taxon>Bacillati</taxon>
        <taxon>Actinomycetota</taxon>
        <taxon>Actinomycetes</taxon>
        <taxon>Kitasatosporales</taxon>
        <taxon>Streptomycetaceae</taxon>
        <taxon>Streptomyces</taxon>
    </lineage>
</organism>
<evidence type="ECO:0000313" key="3">
    <source>
        <dbReference type="Proteomes" id="UP000599437"/>
    </source>
</evidence>
<feature type="compositionally biased region" description="Basic and acidic residues" evidence="1">
    <location>
        <begin position="60"/>
        <end position="100"/>
    </location>
</feature>
<dbReference type="EMBL" id="BMVO01000001">
    <property type="protein sequence ID" value="GHA88323.1"/>
    <property type="molecule type" value="Genomic_DNA"/>
</dbReference>
<feature type="region of interest" description="Disordered" evidence="1">
    <location>
        <begin position="1"/>
        <end position="163"/>
    </location>
</feature>
<gene>
    <name evidence="2" type="ORF">GCM10010346_08960</name>
</gene>
<accession>A0ABQ3DGJ1</accession>
<name>A0ABQ3DGJ1_9ACTN</name>
<sequence>MQKPSVRPFRSPRERPTGAPQSEREQNRLRSGTSECAITADCGSGRGTSGTETRPAPSRLRPDAPDDAPELRTETDRDADGPDRERDSRPETERRDVEDRDEREEERDEAPEPLRADELSPPRPPAAMPVGGDESIPSPSSGPLPDTGDPVGGTTGARPQVSQ</sequence>